<comment type="caution">
    <text evidence="3">The sequence shown here is derived from an EMBL/GenBank/DDBJ whole genome shotgun (WGS) entry which is preliminary data.</text>
</comment>
<evidence type="ECO:0000313" key="3">
    <source>
        <dbReference type="EMBL" id="RVT43822.1"/>
    </source>
</evidence>
<name>A0A437JDY3_9SPHN</name>
<feature type="chain" id="PRO_5019424079" evidence="1">
    <location>
        <begin position="32"/>
        <end position="773"/>
    </location>
</feature>
<dbReference type="PANTHER" id="PTHR30451:SF5">
    <property type="entry name" value="SLR0019 PROTEIN"/>
    <property type="match status" value="1"/>
</dbReference>
<reference evidence="3 4" key="1">
    <citation type="submission" date="2019-01" db="EMBL/GenBank/DDBJ databases">
        <authorList>
            <person name="Chen W.-M."/>
        </authorList>
    </citation>
    <scope>NUCLEOTIDE SEQUENCE [LARGE SCALE GENOMIC DNA]</scope>
    <source>
        <strain evidence="3 4">TLA-22</strain>
    </source>
</reference>
<dbReference type="Pfam" id="PF13953">
    <property type="entry name" value="PapC_C"/>
    <property type="match status" value="1"/>
</dbReference>
<keyword evidence="1" id="KW-0732">Signal</keyword>
<dbReference type="Gene3D" id="2.60.40.3110">
    <property type="match status" value="1"/>
</dbReference>
<accession>A0A437JDY3</accession>
<keyword evidence="4" id="KW-1185">Reference proteome</keyword>
<dbReference type="AlphaFoldDB" id="A0A437JDY3"/>
<sequence>MGGDRFWRCCRALWQALLALFLAATPAWAFAQTSSVTDFTSSATHLFLKVDVNGTRDGPVVFVEQHGDHFRIKCSDLRAIGLRLEGAAEDMIDVTALAGAKVAYDMAQQSLSVIVPPSLLPTQRLGEASTARAPAISGSGVLISYDLYAQTIGGRTTASLWSEQRLFGRFGTASNTGTVRLSGGTTGYLRYDTRVRLQDEGRALAGTVGDMVTGSLSWGNVVRMGGVQIGRNFRIRPDLVLTPLPQFAGQASVPSAVDLFINGQRSHTDSVRPGPFLLDARPSINGAGEAVVVTTDAVGRRIAASIPFYVSNDLLRPGLVDFSLEVGALRRDYGLKSFSYGMAAASGVARMGITRHLTLEAQGQMSRKVQMAGIGAVVAPGVFGTANLSVSASHKANGTSGRQVAIGYDYVGRRFGLSVQRVERSSGYRDLASFDLGMLSGARRSSRVFASASLDSAGSIGVGYIDAVYRDAPRTRLATASYTATLFGRLSLIASADVDVRNGRAGGQFRVLLPFGRSSLSAGVQRASTGTSRMQVDFARAIPSEGGLGVSASVAREGRGAMLAQGETVWRTPVVQLTAGGSRGRGDTALWASASGSLVMLGGQIMPTAQVSDAFALVSTDGMAGIPVYYENQRVGVSNRRGYAFVPGVTSHYSGRYSIDPMALDRTILVSVSEKHMNIRAGGGAVVDFTLARNSAISLTLTDDVNRPLPVGSIVAQTQTQGSVVVGWDGLLYLENTQSGAILDVRRADGGRCRAVVPEISAEAIAPPVVSCL</sequence>
<dbReference type="Pfam" id="PF00577">
    <property type="entry name" value="Usher"/>
    <property type="match status" value="1"/>
</dbReference>
<evidence type="ECO:0000259" key="2">
    <source>
        <dbReference type="Pfam" id="PF13953"/>
    </source>
</evidence>
<dbReference type="InterPro" id="IPR043142">
    <property type="entry name" value="PapC-like_C_sf"/>
</dbReference>
<gene>
    <name evidence="3" type="ORF">ENE74_04295</name>
</gene>
<dbReference type="InterPro" id="IPR025949">
    <property type="entry name" value="PapC-like_C"/>
</dbReference>
<organism evidence="3 4">
    <name type="scientific">Sphingobium algorifonticola</name>
    <dbReference type="NCBI Taxonomy" id="2008318"/>
    <lineage>
        <taxon>Bacteria</taxon>
        <taxon>Pseudomonadati</taxon>
        <taxon>Pseudomonadota</taxon>
        <taxon>Alphaproteobacteria</taxon>
        <taxon>Sphingomonadales</taxon>
        <taxon>Sphingomonadaceae</taxon>
        <taxon>Sphingobium</taxon>
    </lineage>
</organism>
<dbReference type="Gene3D" id="2.60.40.2610">
    <property type="entry name" value="Outer membrane usher protein FimD, plug domain"/>
    <property type="match status" value="1"/>
</dbReference>
<dbReference type="InterPro" id="IPR000015">
    <property type="entry name" value="Fimb_usher"/>
</dbReference>
<evidence type="ECO:0000256" key="1">
    <source>
        <dbReference type="SAM" id="SignalP"/>
    </source>
</evidence>
<feature type="signal peptide" evidence="1">
    <location>
        <begin position="1"/>
        <end position="31"/>
    </location>
</feature>
<dbReference type="PANTHER" id="PTHR30451">
    <property type="entry name" value="OUTER MEMBRANE USHER PROTEIN"/>
    <property type="match status" value="1"/>
</dbReference>
<dbReference type="GO" id="GO:0009279">
    <property type="term" value="C:cell outer membrane"/>
    <property type="evidence" value="ECO:0007669"/>
    <property type="project" value="TreeGrafter"/>
</dbReference>
<proteinExistence type="predicted"/>
<dbReference type="GO" id="GO:0015473">
    <property type="term" value="F:fimbrial usher porin activity"/>
    <property type="evidence" value="ECO:0007669"/>
    <property type="project" value="InterPro"/>
</dbReference>
<dbReference type="RefSeq" id="WP_127689361.1">
    <property type="nucleotide sequence ID" value="NZ_RZUL01000001.1"/>
</dbReference>
<dbReference type="Gene3D" id="2.60.40.2070">
    <property type="match status" value="1"/>
</dbReference>
<dbReference type="Proteomes" id="UP000282977">
    <property type="component" value="Unassembled WGS sequence"/>
</dbReference>
<dbReference type="EMBL" id="RZUL01000001">
    <property type="protein sequence ID" value="RVT43822.1"/>
    <property type="molecule type" value="Genomic_DNA"/>
</dbReference>
<feature type="domain" description="PapC-like C-terminal" evidence="2">
    <location>
        <begin position="699"/>
        <end position="755"/>
    </location>
</feature>
<dbReference type="OrthoDB" id="8587at2"/>
<dbReference type="InterPro" id="IPR042186">
    <property type="entry name" value="FimD_plug_dom"/>
</dbReference>
<evidence type="ECO:0000313" key="4">
    <source>
        <dbReference type="Proteomes" id="UP000282977"/>
    </source>
</evidence>
<protein>
    <submittedName>
        <fullName evidence="3">Fimbrial biogenesis outer membrane usher protein</fullName>
    </submittedName>
</protein>
<dbReference type="GO" id="GO:0009297">
    <property type="term" value="P:pilus assembly"/>
    <property type="evidence" value="ECO:0007669"/>
    <property type="project" value="InterPro"/>
</dbReference>